<dbReference type="GO" id="GO:0003677">
    <property type="term" value="F:DNA binding"/>
    <property type="evidence" value="ECO:0007669"/>
    <property type="project" value="InterPro"/>
</dbReference>
<dbReference type="SMART" id="SM00448">
    <property type="entry name" value="REC"/>
    <property type="match status" value="1"/>
</dbReference>
<dbReference type="RefSeq" id="WP_133574045.1">
    <property type="nucleotide sequence ID" value="NZ_SNYC01000003.1"/>
</dbReference>
<dbReference type="PROSITE" id="PS50110">
    <property type="entry name" value="RESPONSE_REGULATORY"/>
    <property type="match status" value="1"/>
</dbReference>
<accession>A0A4R6T0B2</accession>
<protein>
    <submittedName>
        <fullName evidence="4">LytTR family two component transcriptional regulator</fullName>
    </submittedName>
</protein>
<dbReference type="InterPro" id="IPR046947">
    <property type="entry name" value="LytR-like"/>
</dbReference>
<dbReference type="SMART" id="SM00850">
    <property type="entry name" value="LytTR"/>
    <property type="match status" value="1"/>
</dbReference>
<dbReference type="InterPro" id="IPR011006">
    <property type="entry name" value="CheY-like_superfamily"/>
</dbReference>
<sequence>MKKVTVLIIDDERSAREEVKRLLQAYPEFEVLGEAANADEAKARIELLHPDLLFLDIQMPEKSGFDLLEMLDLIPLVIFTTAFDQYAVKAFEVAAFDYLMKPIRKERFDKAIVQLKAKLMMDVEPQIFVRDRHQYHLIRWADVYLIESMDNYVRLFFDDKKVFLKSSLSQLEEKLDQQQFFRANRAQMINLKFIDSIHQEEHAENAALTITLKSGDVIKLSTRQSVRFRMMNRN</sequence>
<evidence type="ECO:0000259" key="2">
    <source>
        <dbReference type="PROSITE" id="PS50110"/>
    </source>
</evidence>
<dbReference type="PANTHER" id="PTHR37299">
    <property type="entry name" value="TRANSCRIPTIONAL REGULATOR-RELATED"/>
    <property type="match status" value="1"/>
</dbReference>
<dbReference type="InterPro" id="IPR007492">
    <property type="entry name" value="LytTR_DNA-bd_dom"/>
</dbReference>
<reference evidence="4 5" key="1">
    <citation type="submission" date="2019-03" db="EMBL/GenBank/DDBJ databases">
        <title>Genomic Encyclopedia of Archaeal and Bacterial Type Strains, Phase II (KMG-II): from individual species to whole genera.</title>
        <authorList>
            <person name="Goeker M."/>
        </authorList>
    </citation>
    <scope>NUCLEOTIDE SEQUENCE [LARGE SCALE GENOMIC DNA]</scope>
    <source>
        <strain evidence="4 5">DSM 19035</strain>
    </source>
</reference>
<keyword evidence="5" id="KW-1185">Reference proteome</keyword>
<evidence type="ECO:0000256" key="1">
    <source>
        <dbReference type="PROSITE-ProRule" id="PRU00169"/>
    </source>
</evidence>
<proteinExistence type="predicted"/>
<dbReference type="PROSITE" id="PS50930">
    <property type="entry name" value="HTH_LYTTR"/>
    <property type="match status" value="1"/>
</dbReference>
<name>A0A4R6T0B2_9SPHI</name>
<dbReference type="SUPFAM" id="SSF52172">
    <property type="entry name" value="CheY-like"/>
    <property type="match status" value="1"/>
</dbReference>
<dbReference type="GO" id="GO:0000156">
    <property type="term" value="F:phosphorelay response regulator activity"/>
    <property type="evidence" value="ECO:0007669"/>
    <property type="project" value="InterPro"/>
</dbReference>
<feature type="domain" description="HTH LytTR-type" evidence="3">
    <location>
        <begin position="127"/>
        <end position="204"/>
    </location>
</feature>
<feature type="domain" description="Response regulatory" evidence="2">
    <location>
        <begin position="5"/>
        <end position="116"/>
    </location>
</feature>
<keyword evidence="1" id="KW-0597">Phosphoprotein</keyword>
<feature type="modified residue" description="4-aspartylphosphate" evidence="1">
    <location>
        <position position="56"/>
    </location>
</feature>
<dbReference type="InterPro" id="IPR001789">
    <property type="entry name" value="Sig_transdc_resp-reg_receiver"/>
</dbReference>
<dbReference type="Pfam" id="PF00072">
    <property type="entry name" value="Response_reg"/>
    <property type="match status" value="1"/>
</dbReference>
<gene>
    <name evidence="4" type="ORF">ATK78_0028</name>
</gene>
<evidence type="ECO:0000259" key="3">
    <source>
        <dbReference type="PROSITE" id="PS50930"/>
    </source>
</evidence>
<dbReference type="EMBL" id="SNYC01000003">
    <property type="protein sequence ID" value="TDQ10920.1"/>
    <property type="molecule type" value="Genomic_DNA"/>
</dbReference>
<dbReference type="OrthoDB" id="9787344at2"/>
<dbReference type="Pfam" id="PF04397">
    <property type="entry name" value="LytTR"/>
    <property type="match status" value="1"/>
</dbReference>
<comment type="caution">
    <text evidence="4">The sequence shown here is derived from an EMBL/GenBank/DDBJ whole genome shotgun (WGS) entry which is preliminary data.</text>
</comment>
<dbReference type="Gene3D" id="2.40.50.1020">
    <property type="entry name" value="LytTr DNA-binding domain"/>
    <property type="match status" value="1"/>
</dbReference>
<evidence type="ECO:0000313" key="5">
    <source>
        <dbReference type="Proteomes" id="UP000295620"/>
    </source>
</evidence>
<dbReference type="PANTHER" id="PTHR37299:SF1">
    <property type="entry name" value="STAGE 0 SPORULATION PROTEIN A HOMOLOG"/>
    <property type="match status" value="1"/>
</dbReference>
<evidence type="ECO:0000313" key="4">
    <source>
        <dbReference type="EMBL" id="TDQ10920.1"/>
    </source>
</evidence>
<dbReference type="Gene3D" id="3.40.50.2300">
    <property type="match status" value="1"/>
</dbReference>
<organism evidence="4 5">
    <name type="scientific">Pedobacter metabolipauper</name>
    <dbReference type="NCBI Taxonomy" id="425513"/>
    <lineage>
        <taxon>Bacteria</taxon>
        <taxon>Pseudomonadati</taxon>
        <taxon>Bacteroidota</taxon>
        <taxon>Sphingobacteriia</taxon>
        <taxon>Sphingobacteriales</taxon>
        <taxon>Sphingobacteriaceae</taxon>
        <taxon>Pedobacter</taxon>
    </lineage>
</organism>
<dbReference type="Proteomes" id="UP000295620">
    <property type="component" value="Unassembled WGS sequence"/>
</dbReference>
<dbReference type="AlphaFoldDB" id="A0A4R6T0B2"/>